<dbReference type="GO" id="GO:0005886">
    <property type="term" value="C:plasma membrane"/>
    <property type="evidence" value="ECO:0007669"/>
    <property type="project" value="TreeGrafter"/>
</dbReference>
<comment type="PTM">
    <text evidence="6">Topaquinone (TPQ) is generated by copper-dependent autoxidation of a specific tyrosyl residue.</text>
</comment>
<dbReference type="Gene3D" id="3.10.450.40">
    <property type="match status" value="2"/>
</dbReference>
<evidence type="ECO:0000259" key="9">
    <source>
        <dbReference type="Pfam" id="PF02727"/>
    </source>
</evidence>
<dbReference type="GO" id="GO:0008131">
    <property type="term" value="F:primary methylamine oxidase activity"/>
    <property type="evidence" value="ECO:0007669"/>
    <property type="project" value="InterPro"/>
</dbReference>
<dbReference type="InParanoid" id="A0A2V0P9X4"/>
<dbReference type="InterPro" id="IPR016182">
    <property type="entry name" value="Cu_amine_oxidase_N-reg"/>
</dbReference>
<dbReference type="SUPFAM" id="SSF49998">
    <property type="entry name" value="Amine oxidase catalytic domain"/>
    <property type="match status" value="1"/>
</dbReference>
<dbReference type="SUPFAM" id="SSF54416">
    <property type="entry name" value="Amine oxidase N-terminal region"/>
    <property type="match status" value="2"/>
</dbReference>
<dbReference type="EMBL" id="BDRX01000055">
    <property type="protein sequence ID" value="GBF94703.1"/>
    <property type="molecule type" value="Genomic_DNA"/>
</dbReference>
<evidence type="ECO:0000256" key="2">
    <source>
        <dbReference type="ARBA" id="ARBA00022723"/>
    </source>
</evidence>
<dbReference type="GO" id="GO:0005507">
    <property type="term" value="F:copper ion binding"/>
    <property type="evidence" value="ECO:0007669"/>
    <property type="project" value="InterPro"/>
</dbReference>
<gene>
    <name evidence="10" type="ORF">Rsub_07586</name>
</gene>
<keyword evidence="11" id="KW-1185">Reference proteome</keyword>
<feature type="domain" description="Copper amine oxidase catalytic" evidence="8">
    <location>
        <begin position="328"/>
        <end position="428"/>
    </location>
</feature>
<comment type="cofactor">
    <cofactor evidence="6">
        <name>Cu cation</name>
        <dbReference type="ChEBI" id="CHEBI:23378"/>
    </cofactor>
    <text evidence="6">Contains 1 topaquinone per subunit.</text>
</comment>
<evidence type="ECO:0000256" key="1">
    <source>
        <dbReference type="ARBA" id="ARBA00007983"/>
    </source>
</evidence>
<dbReference type="InterPro" id="IPR015798">
    <property type="entry name" value="Cu_amine_oxidase_C"/>
</dbReference>
<dbReference type="GO" id="GO:0048038">
    <property type="term" value="F:quinone binding"/>
    <property type="evidence" value="ECO:0007669"/>
    <property type="project" value="InterPro"/>
</dbReference>
<proteinExistence type="inferred from homology"/>
<keyword evidence="7" id="KW-0732">Signal</keyword>
<feature type="signal peptide" evidence="7">
    <location>
        <begin position="1"/>
        <end position="28"/>
    </location>
</feature>
<dbReference type="InterPro" id="IPR036460">
    <property type="entry name" value="Cu_amine_oxidase_C_sf"/>
</dbReference>
<accession>A0A2V0P9X4</accession>
<dbReference type="AlphaFoldDB" id="A0A2V0P9X4"/>
<dbReference type="InterPro" id="IPR000269">
    <property type="entry name" value="Cu_amine_oxidase"/>
</dbReference>
<keyword evidence="5 6" id="KW-0186">Copper</keyword>
<keyword evidence="2 6" id="KW-0479">Metal-binding</keyword>
<feature type="chain" id="PRO_5016079583" description="Amine oxidase" evidence="7">
    <location>
        <begin position="29"/>
        <end position="432"/>
    </location>
</feature>
<evidence type="ECO:0000256" key="4">
    <source>
        <dbReference type="ARBA" id="ARBA00023002"/>
    </source>
</evidence>
<dbReference type="PRINTS" id="PR00766">
    <property type="entry name" value="CUDAOXIDASE"/>
</dbReference>
<sequence>MNMAGMRMALAALAVGLAVLAAAPRAAAQSGDCPRWGPNAAGQGFTTAERAASEPSVFEELSEAEIKSVQDFLAREIKTGPVQFDAEALFRNFIHGMWLEVPPKDAVLDHLDRGGPKPERRARVITVMGAEKPPYVQEVIVGPLPNPTKWAPALLNATATRLPFHMRPHSGADLPGQVYLLNTLAKTLKTFFREAFDVGYGENCEPNCAYDNYANVGYLSPEIPRALWLWFVRPTQPNGDGNFLHPLPLQVAIAQQGQNIADWRIVKVWFWGNFFDSPEELAAEWAKPDSKLRALKIKYPTGNEALYSNFKRRPGSIRGAQQPLGPVQYEPYGRRFTIKGNKVEWLGWSMYVGNKPTSGMRLWDIRFKGERIVYELSLQEEMAAYGGDDIVQSHTIYLDSHWGVGASVRELVHGVDCPLTAAYMDSTTLYKV</sequence>
<dbReference type="PANTHER" id="PTHR10638:SF20">
    <property type="entry name" value="AMINE OXIDASE"/>
    <property type="match status" value="1"/>
</dbReference>
<dbReference type="Gene3D" id="2.70.98.20">
    <property type="entry name" value="Copper amine oxidase, catalytic domain"/>
    <property type="match status" value="1"/>
</dbReference>
<dbReference type="PANTHER" id="PTHR10638">
    <property type="entry name" value="COPPER AMINE OXIDASE"/>
    <property type="match status" value="1"/>
</dbReference>
<organism evidence="10 11">
    <name type="scientific">Raphidocelis subcapitata</name>
    <dbReference type="NCBI Taxonomy" id="307507"/>
    <lineage>
        <taxon>Eukaryota</taxon>
        <taxon>Viridiplantae</taxon>
        <taxon>Chlorophyta</taxon>
        <taxon>core chlorophytes</taxon>
        <taxon>Chlorophyceae</taxon>
        <taxon>CS clade</taxon>
        <taxon>Sphaeropleales</taxon>
        <taxon>Selenastraceae</taxon>
        <taxon>Raphidocelis</taxon>
    </lineage>
</organism>
<evidence type="ECO:0000313" key="11">
    <source>
        <dbReference type="Proteomes" id="UP000247498"/>
    </source>
</evidence>
<dbReference type="STRING" id="307507.A0A2V0P9X4"/>
<keyword evidence="3 6" id="KW-0801">TPQ</keyword>
<evidence type="ECO:0000313" key="10">
    <source>
        <dbReference type="EMBL" id="GBF94703.1"/>
    </source>
</evidence>
<comment type="caution">
    <text evidence="10">The sequence shown here is derived from an EMBL/GenBank/DDBJ whole genome shotgun (WGS) entry which is preliminary data.</text>
</comment>
<evidence type="ECO:0000256" key="5">
    <source>
        <dbReference type="ARBA" id="ARBA00023008"/>
    </source>
</evidence>
<dbReference type="EC" id="1.4.3.-" evidence="6"/>
<feature type="domain" description="Copper amine oxidase N2-terminal" evidence="9">
    <location>
        <begin position="65"/>
        <end position="148"/>
    </location>
</feature>
<reference evidence="10 11" key="1">
    <citation type="journal article" date="2018" name="Sci. Rep.">
        <title>Raphidocelis subcapitata (=Pseudokirchneriella subcapitata) provides an insight into genome evolution and environmental adaptations in the Sphaeropleales.</title>
        <authorList>
            <person name="Suzuki S."/>
            <person name="Yamaguchi H."/>
            <person name="Nakajima N."/>
            <person name="Kawachi M."/>
        </authorList>
    </citation>
    <scope>NUCLEOTIDE SEQUENCE [LARGE SCALE GENOMIC DNA]</scope>
    <source>
        <strain evidence="10 11">NIES-35</strain>
    </source>
</reference>
<dbReference type="Pfam" id="PF02727">
    <property type="entry name" value="Cu_amine_oxidN2"/>
    <property type="match status" value="1"/>
</dbReference>
<evidence type="ECO:0000256" key="7">
    <source>
        <dbReference type="SAM" id="SignalP"/>
    </source>
</evidence>
<dbReference type="Proteomes" id="UP000247498">
    <property type="component" value="Unassembled WGS sequence"/>
</dbReference>
<dbReference type="InterPro" id="IPR015800">
    <property type="entry name" value="Cu_amine_oxidase_N2"/>
</dbReference>
<dbReference type="OrthoDB" id="5379943at2759"/>
<dbReference type="GO" id="GO:0009308">
    <property type="term" value="P:amine metabolic process"/>
    <property type="evidence" value="ECO:0007669"/>
    <property type="project" value="UniProtKB-UniRule"/>
</dbReference>
<dbReference type="Pfam" id="PF01179">
    <property type="entry name" value="Cu_amine_oxid"/>
    <property type="match status" value="1"/>
</dbReference>
<name>A0A2V0P9X4_9CHLO</name>
<evidence type="ECO:0000259" key="8">
    <source>
        <dbReference type="Pfam" id="PF01179"/>
    </source>
</evidence>
<evidence type="ECO:0000256" key="3">
    <source>
        <dbReference type="ARBA" id="ARBA00022772"/>
    </source>
</evidence>
<protein>
    <recommendedName>
        <fullName evidence="6">Amine oxidase</fullName>
        <ecNumber evidence="6">1.4.3.-</ecNumber>
    </recommendedName>
</protein>
<comment type="similarity">
    <text evidence="1 6">Belongs to the copper/topaquinone oxidase family.</text>
</comment>
<keyword evidence="4 6" id="KW-0560">Oxidoreductase</keyword>
<evidence type="ECO:0000256" key="6">
    <source>
        <dbReference type="RuleBase" id="RU000672"/>
    </source>
</evidence>